<evidence type="ECO:0000313" key="1">
    <source>
        <dbReference type="EMBL" id="KAI8419843.1"/>
    </source>
</evidence>
<comment type="caution">
    <text evidence="1">The sequence shown here is derived from an EMBL/GenBank/DDBJ whole genome shotgun (WGS) entry which is preliminary data.</text>
</comment>
<reference evidence="1 2" key="1">
    <citation type="journal article" date="2022" name="Genome Biol. Evol.">
        <title>The Spruce Budworm Genome: Reconstructing the Evolutionary History of Antifreeze Proteins.</title>
        <authorList>
            <person name="Beliveau C."/>
            <person name="Gagne P."/>
            <person name="Picq S."/>
            <person name="Vernygora O."/>
            <person name="Keeling C.I."/>
            <person name="Pinkney K."/>
            <person name="Doucet D."/>
            <person name="Wen F."/>
            <person name="Johnston J.S."/>
            <person name="Maaroufi H."/>
            <person name="Boyle B."/>
            <person name="Laroche J."/>
            <person name="Dewar K."/>
            <person name="Juretic N."/>
            <person name="Blackburn G."/>
            <person name="Nisole A."/>
            <person name="Brunet B."/>
            <person name="Brandao M."/>
            <person name="Lumley L."/>
            <person name="Duan J."/>
            <person name="Quan G."/>
            <person name="Lucarotti C.J."/>
            <person name="Roe A.D."/>
            <person name="Sperling F.A.H."/>
            <person name="Levesque R.C."/>
            <person name="Cusson M."/>
        </authorList>
    </citation>
    <scope>NUCLEOTIDE SEQUENCE [LARGE SCALE GENOMIC DNA]</scope>
    <source>
        <strain evidence="1">Glfc:IPQL:Cfum</strain>
    </source>
</reference>
<keyword evidence="2" id="KW-1185">Reference proteome</keyword>
<evidence type="ECO:0000313" key="2">
    <source>
        <dbReference type="Proteomes" id="UP001064048"/>
    </source>
</evidence>
<organism evidence="1 2">
    <name type="scientific">Choristoneura fumiferana</name>
    <name type="common">Spruce budworm moth</name>
    <name type="synonym">Archips fumiferana</name>
    <dbReference type="NCBI Taxonomy" id="7141"/>
    <lineage>
        <taxon>Eukaryota</taxon>
        <taxon>Metazoa</taxon>
        <taxon>Ecdysozoa</taxon>
        <taxon>Arthropoda</taxon>
        <taxon>Hexapoda</taxon>
        <taxon>Insecta</taxon>
        <taxon>Pterygota</taxon>
        <taxon>Neoptera</taxon>
        <taxon>Endopterygota</taxon>
        <taxon>Lepidoptera</taxon>
        <taxon>Glossata</taxon>
        <taxon>Ditrysia</taxon>
        <taxon>Tortricoidea</taxon>
        <taxon>Tortricidae</taxon>
        <taxon>Tortricinae</taxon>
        <taxon>Choristoneura</taxon>
    </lineage>
</organism>
<proteinExistence type="predicted"/>
<dbReference type="EMBL" id="CM046114">
    <property type="protein sequence ID" value="KAI8419843.1"/>
    <property type="molecule type" value="Genomic_DNA"/>
</dbReference>
<sequence length="537" mass="60416">MEQWIGDGLTRILNFEVPGDLIQYILAIQNENDLNEYMRTLLDFDNQQHKNFFLELSKRKFPGKGGAAPKQQKKKISKNKQQQDFVSIDPPKQVEPAQSEDSKTKKKTKYVNLYSQEGKNAQVVLLKGRHHCDCQASKHALINNCLQCGRVVCKQEGSGPCLFCGNLVCTPGEQKEINAKTKASAKLMETLLERDRPKGWEAAVVHRNRLLEYDRTSERRTRVTDDDSDYFNAGSVWLSASEKDKLNRYQQSLHDKKHASRLHKKMTFDFGGRQIVDDNTIEHEVDEDKIYAITSGGGGGGPVLQSALQVGVPSDRDVAPGVNAPLLQVPSRTEPYFTNVTIVTSPLARPRSEAAARPEAAAVKTPGLSSRVQDAELQEMSDAGRCLSMHQPWASLLVEGIKMHEGRTWYTSHRGRLWIASTVKPPDQDVVRALENQYRVLYPDKQFKFPSFYPTGCLLGCVNVDDCVNQEEYEKKYPDGESDSPYVFICSNPVSLRLRFPVKGQHKIYTLDKTIHYAAVKSIQKMAKLQAEEANAG</sequence>
<gene>
    <name evidence="1" type="ORF">MSG28_008476</name>
</gene>
<accession>A0ACC0J705</accession>
<protein>
    <submittedName>
        <fullName evidence="1">Uncharacterized protein</fullName>
    </submittedName>
</protein>
<name>A0ACC0J705_CHOFU</name>
<dbReference type="Proteomes" id="UP001064048">
    <property type="component" value="Chromosome 14"/>
</dbReference>